<proteinExistence type="predicted"/>
<dbReference type="AlphaFoldDB" id="A0A916NLB8"/>
<accession>A0A916NLB8</accession>
<evidence type="ECO:0000313" key="2">
    <source>
        <dbReference type="Proteomes" id="UP000693996"/>
    </source>
</evidence>
<organism evidence="1 2">
    <name type="scientific">Candidatus Vallotiella hemipterorum</name>
    <dbReference type="NCBI Taxonomy" id="1177213"/>
    <lineage>
        <taxon>Bacteria</taxon>
        <taxon>Pseudomonadati</taxon>
        <taxon>Pseudomonadota</taxon>
        <taxon>Betaproteobacteria</taxon>
        <taxon>Burkholderiales</taxon>
        <taxon>Burkholderiaceae</taxon>
        <taxon>Candidatus Vallotiella</taxon>
    </lineage>
</organism>
<evidence type="ECO:0000313" key="1">
    <source>
        <dbReference type="EMBL" id="CAG7598598.1"/>
    </source>
</evidence>
<dbReference type="KEGG" id="vtr:MYVALT_G_02800"/>
<name>A0A916NLB8_9BURK</name>
<gene>
    <name evidence="1" type="ORF">MYVALT_G_02800</name>
</gene>
<protein>
    <submittedName>
        <fullName evidence="1">Uncharacterized protein</fullName>
    </submittedName>
</protein>
<dbReference type="Proteomes" id="UP000693996">
    <property type="component" value="Chromosome"/>
</dbReference>
<reference evidence="1" key="1">
    <citation type="submission" date="2021-06" db="EMBL/GenBank/DDBJ databases">
        <authorList>
            <person name="Szabo G."/>
        </authorList>
    </citation>
    <scope>NUCLEOTIDE SEQUENCE</scope>
    <source>
        <strain evidence="1">MYVALT</strain>
    </source>
</reference>
<dbReference type="EMBL" id="OU343031">
    <property type="protein sequence ID" value="CAG7598598.1"/>
    <property type="molecule type" value="Genomic_DNA"/>
</dbReference>
<sequence length="64" mass="7119">MRDLDLEALYSTVEMNRRSVIIGTPSYTVVITITLDRDMYGPTSAGGFRSGIVFTYGLTKIEII</sequence>
<keyword evidence="2" id="KW-1185">Reference proteome</keyword>